<dbReference type="InterPro" id="IPR025558">
    <property type="entry name" value="DUF4283"/>
</dbReference>
<dbReference type="OrthoDB" id="1707487at2759"/>
<reference evidence="5" key="1">
    <citation type="submission" date="2025-08" db="UniProtKB">
        <authorList>
            <consortium name="RefSeq"/>
        </authorList>
    </citation>
    <scope>IDENTIFICATION</scope>
    <source>
        <tissue evidence="5">Leaves</tissue>
    </source>
</reference>
<evidence type="ECO:0000313" key="4">
    <source>
        <dbReference type="Proteomes" id="UP000235220"/>
    </source>
</evidence>
<accession>A0A2I4HQ06</accession>
<organism evidence="4 5">
    <name type="scientific">Juglans regia</name>
    <name type="common">English walnut</name>
    <dbReference type="NCBI Taxonomy" id="51240"/>
    <lineage>
        <taxon>Eukaryota</taxon>
        <taxon>Viridiplantae</taxon>
        <taxon>Streptophyta</taxon>
        <taxon>Embryophyta</taxon>
        <taxon>Tracheophyta</taxon>
        <taxon>Spermatophyta</taxon>
        <taxon>Magnoliopsida</taxon>
        <taxon>eudicotyledons</taxon>
        <taxon>Gunneridae</taxon>
        <taxon>Pentapetalae</taxon>
        <taxon>rosids</taxon>
        <taxon>fabids</taxon>
        <taxon>Fagales</taxon>
        <taxon>Juglandaceae</taxon>
        <taxon>Juglans</taxon>
    </lineage>
</organism>
<evidence type="ECO:0000313" key="5">
    <source>
        <dbReference type="RefSeq" id="XP_018858207.1"/>
    </source>
</evidence>
<dbReference type="InterPro" id="IPR025836">
    <property type="entry name" value="Zn_knuckle_CX2CX4HX4C"/>
</dbReference>
<feature type="region of interest" description="Disordered" evidence="1">
    <location>
        <begin position="252"/>
        <end position="286"/>
    </location>
</feature>
<evidence type="ECO:0000256" key="1">
    <source>
        <dbReference type="SAM" id="MobiDB-lite"/>
    </source>
</evidence>
<evidence type="ECO:0000259" key="2">
    <source>
        <dbReference type="Pfam" id="PF14111"/>
    </source>
</evidence>
<dbReference type="PANTHER" id="PTHR31286">
    <property type="entry name" value="GLYCINE-RICH CELL WALL STRUCTURAL PROTEIN 1.8-LIKE"/>
    <property type="match status" value="1"/>
</dbReference>
<evidence type="ECO:0000259" key="3">
    <source>
        <dbReference type="Pfam" id="PF14392"/>
    </source>
</evidence>
<dbReference type="Pfam" id="PF14111">
    <property type="entry name" value="DUF4283"/>
    <property type="match status" value="1"/>
</dbReference>
<proteinExistence type="predicted"/>
<dbReference type="RefSeq" id="XP_018858207.1">
    <property type="nucleotide sequence ID" value="XM_019002662.1"/>
</dbReference>
<dbReference type="InterPro" id="IPR040256">
    <property type="entry name" value="At4g02000-like"/>
</dbReference>
<sequence>MVEEISHLCKGLKLTEEEQQDFHLPEEEFTLAQDISNSCLVALVALDREVNKGAFKITMSRVWNAERGISFKDIGRNKFLLEFHSSIVRTRVLTGQPWSCHRSLICIQECTGRLALKDIEFSLEPFWIQLHDLPFPAMNRRMGEKLGASAGKVIMVDVDEKGRAWRGVLRVKVLLDLSKPLTRGCVINVGDSRSWIPFKYKRLPPFCYHCGIILHTQLSCTRRVSDGSTYATSQLQYGPWLKADPIQKPRFHKAQSNSLEGKASGSGLQASSDDQGSNFGGNNTFQ</sequence>
<feature type="compositionally biased region" description="Polar residues" evidence="1">
    <location>
        <begin position="266"/>
        <end position="286"/>
    </location>
</feature>
<gene>
    <name evidence="5" type="primary">LOC109020243</name>
</gene>
<dbReference type="Gramene" id="Jr08_15900_p1">
    <property type="protein sequence ID" value="cds.Jr08_15900_p1"/>
    <property type="gene ID" value="Jr08_15900"/>
</dbReference>
<protein>
    <submittedName>
        <fullName evidence="5">Uncharacterized protein LOC109020243</fullName>
    </submittedName>
</protein>
<keyword evidence="4" id="KW-1185">Reference proteome</keyword>
<dbReference type="Proteomes" id="UP000235220">
    <property type="component" value="Chromosome 8"/>
</dbReference>
<dbReference type="AlphaFoldDB" id="A0A2I4HQ06"/>
<feature type="domain" description="DUF4283" evidence="2">
    <location>
        <begin position="38"/>
        <end position="108"/>
    </location>
</feature>
<name>A0A2I4HQ06_JUGRE</name>
<dbReference type="PANTHER" id="PTHR31286:SF62">
    <property type="entry name" value="ZINC FINGER, CCHC-TYPE-LIKE PROTEIN"/>
    <property type="match status" value="1"/>
</dbReference>
<feature type="domain" description="Zinc knuckle CX2CX4HX4C" evidence="3">
    <location>
        <begin position="176"/>
        <end position="220"/>
    </location>
</feature>
<dbReference type="KEGG" id="jre:109020243"/>
<dbReference type="Pfam" id="PF14392">
    <property type="entry name" value="zf-CCHC_4"/>
    <property type="match status" value="1"/>
</dbReference>
<dbReference type="GeneID" id="109020243"/>